<dbReference type="Pfam" id="PF13560">
    <property type="entry name" value="HTH_31"/>
    <property type="match status" value="1"/>
</dbReference>
<keyword evidence="3" id="KW-1185">Reference proteome</keyword>
<dbReference type="EMBL" id="JABVED010000035">
    <property type="protein sequence ID" value="MBC6451581.1"/>
    <property type="molecule type" value="Genomic_DNA"/>
</dbReference>
<reference evidence="2 3" key="1">
    <citation type="submission" date="2020-06" db="EMBL/GenBank/DDBJ databases">
        <title>Actinokineospora xiongansis sp. nov., isolated from soil of Baiyangdian.</title>
        <authorList>
            <person name="Zhang X."/>
        </authorList>
    </citation>
    <scope>NUCLEOTIDE SEQUENCE [LARGE SCALE GENOMIC DNA]</scope>
    <source>
        <strain evidence="2 3">HBU206404</strain>
    </source>
</reference>
<organism evidence="2 3">
    <name type="scientific">Actinokineospora xionganensis</name>
    <dbReference type="NCBI Taxonomy" id="2684470"/>
    <lineage>
        <taxon>Bacteria</taxon>
        <taxon>Bacillati</taxon>
        <taxon>Actinomycetota</taxon>
        <taxon>Actinomycetes</taxon>
        <taxon>Pseudonocardiales</taxon>
        <taxon>Pseudonocardiaceae</taxon>
        <taxon>Actinokineospora</taxon>
    </lineage>
</organism>
<dbReference type="Proteomes" id="UP000734823">
    <property type="component" value="Unassembled WGS sequence"/>
</dbReference>
<dbReference type="SUPFAM" id="SSF47413">
    <property type="entry name" value="lambda repressor-like DNA-binding domains"/>
    <property type="match status" value="1"/>
</dbReference>
<evidence type="ECO:0000259" key="1">
    <source>
        <dbReference type="PROSITE" id="PS50943"/>
    </source>
</evidence>
<dbReference type="InterPro" id="IPR043917">
    <property type="entry name" value="DUF5753"/>
</dbReference>
<dbReference type="Pfam" id="PF19054">
    <property type="entry name" value="DUF5753"/>
    <property type="match status" value="1"/>
</dbReference>
<dbReference type="Gene3D" id="1.10.260.40">
    <property type="entry name" value="lambda repressor-like DNA-binding domains"/>
    <property type="match status" value="1"/>
</dbReference>
<dbReference type="SMART" id="SM00530">
    <property type="entry name" value="HTH_XRE"/>
    <property type="match status" value="1"/>
</dbReference>
<dbReference type="PROSITE" id="PS50943">
    <property type="entry name" value="HTH_CROC1"/>
    <property type="match status" value="1"/>
</dbReference>
<dbReference type="CDD" id="cd00093">
    <property type="entry name" value="HTH_XRE"/>
    <property type="match status" value="1"/>
</dbReference>
<name>A0ABR7LGT8_9PSEU</name>
<accession>A0ABR7LGT8</accession>
<gene>
    <name evidence="2" type="ORF">GPZ80_31000</name>
</gene>
<protein>
    <submittedName>
        <fullName evidence="2">Helix-turn-helix domain-containing protein</fullName>
    </submittedName>
</protein>
<feature type="domain" description="HTH cro/C1-type" evidence="1">
    <location>
        <begin position="28"/>
        <end position="82"/>
    </location>
</feature>
<evidence type="ECO:0000313" key="2">
    <source>
        <dbReference type="EMBL" id="MBC6451581.1"/>
    </source>
</evidence>
<comment type="caution">
    <text evidence="2">The sequence shown here is derived from an EMBL/GenBank/DDBJ whole genome shotgun (WGS) entry which is preliminary data.</text>
</comment>
<sequence length="293" mass="32671">MADYRFPWWDHLMHKHGGARTRGLAAELKELRARSGLTTREVAKRTGFSVATVNRMETGRRRITPEDAASLLAVYGVTGAARARILVLARDSDLSGWWETDDGDLPVHLPALGCFESDASRIVHVAMLRIPGLLQTADYIRTALIAVDFPAEKRKAMAAARLQRQKVLLGRTAPNYLAIIDEAALRRPTGSRELMAAQCHHLVAMAERPHIDIRIIPFDRGSHAGLDGSYVQMEFAKAGPIIYLELVQSSMFRDAEHEVRPYLDTTDKLMKVALSSAESVKFLRRLAGEYGRE</sequence>
<evidence type="ECO:0000313" key="3">
    <source>
        <dbReference type="Proteomes" id="UP000734823"/>
    </source>
</evidence>
<dbReference type="InterPro" id="IPR001387">
    <property type="entry name" value="Cro/C1-type_HTH"/>
</dbReference>
<proteinExistence type="predicted"/>
<dbReference type="RefSeq" id="WP_187224655.1">
    <property type="nucleotide sequence ID" value="NZ_JABVED010000035.1"/>
</dbReference>
<dbReference type="InterPro" id="IPR010982">
    <property type="entry name" value="Lambda_DNA-bd_dom_sf"/>
</dbReference>